<dbReference type="AlphaFoldDB" id="A0A242MY06"/>
<dbReference type="Gene3D" id="3.10.180.10">
    <property type="entry name" value="2,3-Dihydroxybiphenyl 1,2-Dioxygenase, domain 1"/>
    <property type="match status" value="2"/>
</dbReference>
<accession>A0A242MY06</accession>
<comment type="caution">
    <text evidence="2">The sequence shown here is derived from an EMBL/GenBank/DDBJ whole genome shotgun (WGS) entry which is preliminary data.</text>
</comment>
<dbReference type="PROSITE" id="PS51819">
    <property type="entry name" value="VOC"/>
    <property type="match status" value="1"/>
</dbReference>
<proteinExistence type="predicted"/>
<gene>
    <name evidence="2" type="ORF">PAMC26577_11625</name>
</gene>
<reference evidence="2 3" key="1">
    <citation type="submission" date="2017-03" db="EMBL/GenBank/DDBJ databases">
        <title>Genome analysis of strain PAMC 26577.</title>
        <authorList>
            <person name="Oh H.-M."/>
            <person name="Yang J.-A."/>
        </authorList>
    </citation>
    <scope>NUCLEOTIDE SEQUENCE [LARGE SCALE GENOMIC DNA]</scope>
    <source>
        <strain evidence="2 3">PAMC 26577</strain>
    </source>
</reference>
<name>A0A242MY06_CABSO</name>
<dbReference type="InterPro" id="IPR050383">
    <property type="entry name" value="GlyoxalaseI/FosfomycinResist"/>
</dbReference>
<evidence type="ECO:0000313" key="3">
    <source>
        <dbReference type="Proteomes" id="UP000195221"/>
    </source>
</evidence>
<dbReference type="Proteomes" id="UP000195221">
    <property type="component" value="Unassembled WGS sequence"/>
</dbReference>
<evidence type="ECO:0000313" key="2">
    <source>
        <dbReference type="EMBL" id="OTP76202.1"/>
    </source>
</evidence>
<dbReference type="PANTHER" id="PTHR21366">
    <property type="entry name" value="GLYOXALASE FAMILY PROTEIN"/>
    <property type="match status" value="1"/>
</dbReference>
<organism evidence="2 3">
    <name type="scientific">Caballeronia sordidicola</name>
    <name type="common">Burkholderia sordidicola</name>
    <dbReference type="NCBI Taxonomy" id="196367"/>
    <lineage>
        <taxon>Bacteria</taxon>
        <taxon>Pseudomonadati</taxon>
        <taxon>Pseudomonadota</taxon>
        <taxon>Betaproteobacteria</taxon>
        <taxon>Burkholderiales</taxon>
        <taxon>Burkholderiaceae</taxon>
        <taxon>Caballeronia</taxon>
    </lineage>
</organism>
<protein>
    <recommendedName>
        <fullName evidence="1">VOC domain-containing protein</fullName>
    </recommendedName>
</protein>
<dbReference type="EMBL" id="NBTZ01000040">
    <property type="protein sequence ID" value="OTP76202.1"/>
    <property type="molecule type" value="Genomic_DNA"/>
</dbReference>
<dbReference type="RefSeq" id="WP_086386385.1">
    <property type="nucleotide sequence ID" value="NZ_NBTZ01000040.1"/>
</dbReference>
<evidence type="ECO:0000259" key="1">
    <source>
        <dbReference type="PROSITE" id="PS51819"/>
    </source>
</evidence>
<dbReference type="InterPro" id="IPR004360">
    <property type="entry name" value="Glyas_Fos-R_dOase_dom"/>
</dbReference>
<feature type="domain" description="VOC" evidence="1">
    <location>
        <begin position="257"/>
        <end position="382"/>
    </location>
</feature>
<sequence length="427" mass="47873">MSLTENLTKAPETASAAIDKRARKYNVGGVLLDRPFKARRLGHFGFNCYHFDEALVFYRDFLGYRVTDNLDFAKVIPKPGLFDGIQSVGTFMTHGTDHHSFVLFPRAATDRIGGSAGGHEPNDQVTTNQITWQVGSLDEVVNGIDWFSKVGVDPGRVGRDVPGSNWHSYPSDLEGHTNEIYYGIEQIGWNLRSKPPAVIVRGFHEKPDLPQMCEYQELELFRADGVDLNGGHEHVEKGPFEYEVGGVLLARPFKVIKVGPVRLFIKDMEQAVDFYTKVLGLRITEEVTYNGHRCVFLRCNTEHHSLGLYPTALRDELGLSAHSTCFSFGNQVGSYTQLRNAVTYLESKGVKIKKLPPELFPGIDYSAFAVDPDGHLIQLYYYMEQVGWNGAVRSTTDRRRVDNDDWPEVVSAMEDSYDGETLLGPLG</sequence>
<dbReference type="InterPro" id="IPR037523">
    <property type="entry name" value="VOC_core"/>
</dbReference>
<dbReference type="SUPFAM" id="SSF54593">
    <property type="entry name" value="Glyoxalase/Bleomycin resistance protein/Dihydroxybiphenyl dioxygenase"/>
    <property type="match status" value="2"/>
</dbReference>
<dbReference type="InterPro" id="IPR029068">
    <property type="entry name" value="Glyas_Bleomycin-R_OHBP_Dase"/>
</dbReference>
<dbReference type="Pfam" id="PF00903">
    <property type="entry name" value="Glyoxalase"/>
    <property type="match status" value="2"/>
</dbReference>